<dbReference type="InterPro" id="IPR006076">
    <property type="entry name" value="FAD-dep_OxRdtase"/>
</dbReference>
<dbReference type="Gene3D" id="3.30.9.10">
    <property type="entry name" value="D-Amino Acid Oxidase, subunit A, domain 2"/>
    <property type="match status" value="1"/>
</dbReference>
<evidence type="ECO:0000313" key="7">
    <source>
        <dbReference type="Proteomes" id="UP001295423"/>
    </source>
</evidence>
<dbReference type="Gene3D" id="3.40.50.720">
    <property type="entry name" value="NAD(P)-binding Rossmann-like Domain"/>
    <property type="match status" value="1"/>
</dbReference>
<dbReference type="InterPro" id="IPR016211">
    <property type="entry name" value="Glu/Phe/Leu/Val/Trp_DH_bac/arc"/>
</dbReference>
<dbReference type="SUPFAM" id="SSF51735">
    <property type="entry name" value="NAD(P)-binding Rossmann-fold domains"/>
    <property type="match status" value="1"/>
</dbReference>
<dbReference type="GO" id="GO:0016639">
    <property type="term" value="F:oxidoreductase activity, acting on the CH-NH2 group of donors, NAD or NADP as acceptor"/>
    <property type="evidence" value="ECO:0007669"/>
    <property type="project" value="InterPro"/>
</dbReference>
<dbReference type="SMART" id="SM00839">
    <property type="entry name" value="ELFV_dehydrog"/>
    <property type="match status" value="1"/>
</dbReference>
<feature type="chain" id="PRO_5042160711" description="Glutamate/phenylalanine/leucine/valine/L-tryptophan dehydrogenase C-terminal domain-containing protein" evidence="4">
    <location>
        <begin position="18"/>
        <end position="807"/>
    </location>
</feature>
<reference evidence="6" key="1">
    <citation type="submission" date="2023-08" db="EMBL/GenBank/DDBJ databases">
        <authorList>
            <person name="Audoor S."/>
            <person name="Bilcke G."/>
        </authorList>
    </citation>
    <scope>NUCLEOTIDE SEQUENCE</scope>
</reference>
<keyword evidence="3" id="KW-0520">NAD</keyword>
<dbReference type="AlphaFoldDB" id="A0AAD2FQB7"/>
<evidence type="ECO:0000256" key="4">
    <source>
        <dbReference type="SAM" id="SignalP"/>
    </source>
</evidence>
<evidence type="ECO:0000256" key="3">
    <source>
        <dbReference type="ARBA" id="ARBA00023027"/>
    </source>
</evidence>
<comment type="caution">
    <text evidence="6">The sequence shown here is derived from an EMBL/GenBank/DDBJ whole genome shotgun (WGS) entry which is preliminary data.</text>
</comment>
<accession>A0AAD2FQB7</accession>
<evidence type="ECO:0000259" key="5">
    <source>
        <dbReference type="SMART" id="SM00839"/>
    </source>
</evidence>
<evidence type="ECO:0000256" key="1">
    <source>
        <dbReference type="ARBA" id="ARBA00006382"/>
    </source>
</evidence>
<organism evidence="6 7">
    <name type="scientific">Cylindrotheca closterium</name>
    <dbReference type="NCBI Taxonomy" id="2856"/>
    <lineage>
        <taxon>Eukaryota</taxon>
        <taxon>Sar</taxon>
        <taxon>Stramenopiles</taxon>
        <taxon>Ochrophyta</taxon>
        <taxon>Bacillariophyta</taxon>
        <taxon>Bacillariophyceae</taxon>
        <taxon>Bacillariophycidae</taxon>
        <taxon>Bacillariales</taxon>
        <taxon>Bacillariaceae</taxon>
        <taxon>Cylindrotheca</taxon>
    </lineage>
</organism>
<gene>
    <name evidence="6" type="ORF">CYCCA115_LOCUS12094</name>
</gene>
<dbReference type="InterPro" id="IPR046346">
    <property type="entry name" value="Aminoacid_DH-like_N_sf"/>
</dbReference>
<dbReference type="SUPFAM" id="SSF53223">
    <property type="entry name" value="Aminoacid dehydrogenase-like, N-terminal domain"/>
    <property type="match status" value="1"/>
</dbReference>
<keyword evidence="7" id="KW-1185">Reference proteome</keyword>
<dbReference type="Pfam" id="PF02812">
    <property type="entry name" value="ELFV_dehydrog_N"/>
    <property type="match status" value="1"/>
</dbReference>
<dbReference type="EMBL" id="CAKOGP040001758">
    <property type="protein sequence ID" value="CAJ1949438.1"/>
    <property type="molecule type" value="Genomic_DNA"/>
</dbReference>
<feature type="signal peptide" evidence="4">
    <location>
        <begin position="1"/>
        <end position="17"/>
    </location>
</feature>
<evidence type="ECO:0000256" key="2">
    <source>
        <dbReference type="ARBA" id="ARBA00023002"/>
    </source>
</evidence>
<dbReference type="PANTHER" id="PTHR42722:SF1">
    <property type="entry name" value="VALINE DEHYDROGENASE"/>
    <property type="match status" value="1"/>
</dbReference>
<dbReference type="Pfam" id="PF00208">
    <property type="entry name" value="ELFV_dehydrog"/>
    <property type="match status" value="1"/>
</dbReference>
<dbReference type="InterPro" id="IPR036291">
    <property type="entry name" value="NAD(P)-bd_dom_sf"/>
</dbReference>
<dbReference type="InterPro" id="IPR036188">
    <property type="entry name" value="FAD/NAD-bd_sf"/>
</dbReference>
<keyword evidence="4" id="KW-0732">Signal</keyword>
<dbReference type="PANTHER" id="PTHR42722">
    <property type="entry name" value="LEUCINE DEHYDROGENASE"/>
    <property type="match status" value="1"/>
</dbReference>
<dbReference type="Gene3D" id="3.50.50.60">
    <property type="entry name" value="FAD/NAD(P)-binding domain"/>
    <property type="match status" value="1"/>
</dbReference>
<proteinExistence type="inferred from homology"/>
<keyword evidence="2" id="KW-0560">Oxidoreductase</keyword>
<sequence>MFIRILISSLLLSGALSLVSFSVPQRGNAIGTPSFGELFNVVETPNKRGATVLEAPVRQDGVKLYIAIDSDSFNYKERPGNGGIRLLNYKSTQDAIDDAVRLAMGMTRKHDMFRTGFSGAKVVVDTDHANLETIDREALMKDAASALKALEGQMYTGCDLNTSDEDMDYLVEATDDKFVLAGRNSRVDTNVATASSVIGSILGVLDCMDDTDFSELTFTVQGCGKVGSTVAKELVARGAKCVQTCDLLMEATKIPGCTSIEDWTNTPCDFLVPCANSLAITENVAINFPDGLKYCVGAANSPFSSVEARLIFDARGVMHVPESISSAGAILADSVEWYDINLYQNVQPELMYGWIRDQSKAKASDLVNKADKTAKSVQAVIGDVVPNRSGDPVGKDFPEWIKENTMKTDTLIVGGGVAGTATAFSLGQRGIKTVLVEKGKSVAPADASSNGDSRMYRKMYSSEFFSRMQSQALERWDDVEKESGEKLLQENGLLFYGEDTGETVEGSVLGAKQVMENLNLPHQFYATGDAIAEKYPALSGCKGKDYSGVCEDTAGHIRASKACHAMVKAAGDTCDVHINSKIVSLDVSDSAVDGEYTVKAVKQDGTTIQAKNAVLACGPWTNDVLQMASLPRIKLDIWMVQWAHYEVDTEIGASIPQAFHFKKENGIDGGLYYIFPSSATESLESKDGKSYVKVGVDFPTFEALNSMDDFNYEGSEDVLSLMDAWVNEHLPQVGKRINAYTSPYTMTEDSYFIMDKIAPNVAIFAGGSGRGFKFGPLLGDCMSSLLHNEDGPVDLKPFSLEREALKL</sequence>
<dbReference type="SUPFAM" id="SSF51905">
    <property type="entry name" value="FAD/NAD(P)-binding domain"/>
    <property type="match status" value="1"/>
</dbReference>
<protein>
    <recommendedName>
        <fullName evidence="5">Glutamate/phenylalanine/leucine/valine/L-tryptophan dehydrogenase C-terminal domain-containing protein</fullName>
    </recommendedName>
</protein>
<name>A0AAD2FQB7_9STRA</name>
<evidence type="ECO:0000313" key="6">
    <source>
        <dbReference type="EMBL" id="CAJ1949438.1"/>
    </source>
</evidence>
<dbReference type="Gene3D" id="3.40.50.10860">
    <property type="entry name" value="Leucine Dehydrogenase, chain A, domain 1"/>
    <property type="match status" value="1"/>
</dbReference>
<dbReference type="Proteomes" id="UP001295423">
    <property type="component" value="Unassembled WGS sequence"/>
</dbReference>
<comment type="similarity">
    <text evidence="1">Belongs to the Glu/Leu/Phe/Val dehydrogenases family.</text>
</comment>
<dbReference type="InterPro" id="IPR006096">
    <property type="entry name" value="Glu/Leu/Phe/Val/Trp_DH_C"/>
</dbReference>
<feature type="domain" description="Glutamate/phenylalanine/leucine/valine/L-tryptophan dehydrogenase C-terminal" evidence="5">
    <location>
        <begin position="190"/>
        <end position="439"/>
    </location>
</feature>
<dbReference type="InterPro" id="IPR006097">
    <property type="entry name" value="Glu/Leu/Phe/Val/Trp_DH_dimer"/>
</dbReference>
<dbReference type="GO" id="GO:0006520">
    <property type="term" value="P:amino acid metabolic process"/>
    <property type="evidence" value="ECO:0007669"/>
    <property type="project" value="InterPro"/>
</dbReference>
<dbReference type="Pfam" id="PF01266">
    <property type="entry name" value="DAO"/>
    <property type="match status" value="1"/>
</dbReference>